<sequence>MSRSASPTLISALLNDTGGHSSKMSTSSVSLCSTTILSDSSEGSDLGSLSCFEESLAKTHPPKPVHPLATDAAVSSSIPDSLLLHFAIEGLLTSQISTFACSRFSPIQKFIIVMYQIGKQIHSRISSIDYEDENSDYYDGENLLWTNPWLHSVILTFSSLIPLYLPPNQSFLISFLFLYTQQKQQNTATSHTRCARKALQTLAPCALLFLLGETIAAI</sequence>
<organism evidence="1 2">
    <name type="scientific">Triparma strigata</name>
    <dbReference type="NCBI Taxonomy" id="1606541"/>
    <lineage>
        <taxon>Eukaryota</taxon>
        <taxon>Sar</taxon>
        <taxon>Stramenopiles</taxon>
        <taxon>Ochrophyta</taxon>
        <taxon>Bolidophyceae</taxon>
        <taxon>Parmales</taxon>
        <taxon>Triparmaceae</taxon>
        <taxon>Triparma</taxon>
    </lineage>
</organism>
<dbReference type="AlphaFoldDB" id="A0A9W7ESI0"/>
<reference evidence="2" key="1">
    <citation type="journal article" date="2023" name="Commun. Biol.">
        <title>Genome analysis of Parmales, the sister group of diatoms, reveals the evolutionary specialization of diatoms from phago-mixotrophs to photoautotrophs.</title>
        <authorList>
            <person name="Ban H."/>
            <person name="Sato S."/>
            <person name="Yoshikawa S."/>
            <person name="Yamada K."/>
            <person name="Nakamura Y."/>
            <person name="Ichinomiya M."/>
            <person name="Sato N."/>
            <person name="Blanc-Mathieu R."/>
            <person name="Endo H."/>
            <person name="Kuwata A."/>
            <person name="Ogata H."/>
        </authorList>
    </citation>
    <scope>NUCLEOTIDE SEQUENCE [LARGE SCALE GENOMIC DNA]</scope>
    <source>
        <strain evidence="2">NIES 3701</strain>
    </source>
</reference>
<proteinExistence type="predicted"/>
<protein>
    <submittedName>
        <fullName evidence="1">Uncharacterized protein</fullName>
    </submittedName>
</protein>
<evidence type="ECO:0000313" key="1">
    <source>
        <dbReference type="EMBL" id="GMH90003.1"/>
    </source>
</evidence>
<keyword evidence="2" id="KW-1185">Reference proteome</keyword>
<dbReference type="Proteomes" id="UP001165085">
    <property type="component" value="Unassembled WGS sequence"/>
</dbReference>
<accession>A0A9W7ESI0</accession>
<gene>
    <name evidence="1" type="ORF">TrST_g10992</name>
</gene>
<evidence type="ECO:0000313" key="2">
    <source>
        <dbReference type="Proteomes" id="UP001165085"/>
    </source>
</evidence>
<dbReference type="OrthoDB" id="10638078at2759"/>
<dbReference type="EMBL" id="BRXY01000365">
    <property type="protein sequence ID" value="GMH90003.1"/>
    <property type="molecule type" value="Genomic_DNA"/>
</dbReference>
<comment type="caution">
    <text evidence="1">The sequence shown here is derived from an EMBL/GenBank/DDBJ whole genome shotgun (WGS) entry which is preliminary data.</text>
</comment>
<name>A0A9W7ESI0_9STRA</name>